<dbReference type="Pfam" id="PF00020">
    <property type="entry name" value="TNFR_c6"/>
    <property type="match status" value="2"/>
</dbReference>
<dbReference type="CTD" id="7133"/>
<feature type="disulfide bond" evidence="5">
    <location>
        <begin position="47"/>
        <end position="60"/>
    </location>
</feature>
<feature type="region of interest" description="Disordered" evidence="6">
    <location>
        <begin position="391"/>
        <end position="420"/>
    </location>
</feature>
<dbReference type="PANTHER" id="PTHR47386">
    <property type="entry name" value="TUMOR NECROSIS FACTOR RECEPTOR SUPERFAMILY MEMBER 1B"/>
    <property type="match status" value="1"/>
</dbReference>
<dbReference type="AlphaFoldDB" id="A0A3B4UPD8"/>
<feature type="repeat" description="TNFR-Cys" evidence="5">
    <location>
        <begin position="158"/>
        <end position="197"/>
    </location>
</feature>
<keyword evidence="4" id="KW-0325">Glycoprotein</keyword>
<evidence type="ECO:0000256" key="2">
    <source>
        <dbReference type="ARBA" id="ARBA00022737"/>
    </source>
</evidence>
<feature type="domain" description="TNFR-Cys" evidence="9">
    <location>
        <begin position="113"/>
        <end position="156"/>
    </location>
</feature>
<feature type="repeat" description="TNFR-Cys" evidence="5">
    <location>
        <begin position="30"/>
        <end position="68"/>
    </location>
</feature>
<dbReference type="InterPro" id="IPR001368">
    <property type="entry name" value="TNFR/NGFR_Cys_rich_reg"/>
</dbReference>
<dbReference type="OMA" id="AQNCFSC"/>
<keyword evidence="3 5" id="KW-1015">Disulfide bond</keyword>
<comment type="caution">
    <text evidence="5">Lacks conserved residue(s) required for the propagation of feature annotation.</text>
</comment>
<evidence type="ECO:0000256" key="1">
    <source>
        <dbReference type="ARBA" id="ARBA00022729"/>
    </source>
</evidence>
<dbReference type="GeneTree" id="ENSGT00940000166932"/>
<dbReference type="RefSeq" id="XP_022604004.1">
    <property type="nucleotide sequence ID" value="XM_022748283.1"/>
</dbReference>
<dbReference type="Ensembl" id="ENSSDUT00000020912.1">
    <property type="protein sequence ID" value="ENSSDUP00000020536.1"/>
    <property type="gene ID" value="ENSSDUG00000014942.1"/>
</dbReference>
<keyword evidence="2" id="KW-0677">Repeat</keyword>
<keyword evidence="7" id="KW-0812">Transmembrane</keyword>
<evidence type="ECO:0000313" key="10">
    <source>
        <dbReference type="Ensembl" id="ENSSDUP00000020536.1"/>
    </source>
</evidence>
<dbReference type="GO" id="GO:0016020">
    <property type="term" value="C:membrane"/>
    <property type="evidence" value="ECO:0007669"/>
    <property type="project" value="InterPro"/>
</dbReference>
<dbReference type="GO" id="GO:0097191">
    <property type="term" value="P:extrinsic apoptotic signaling pathway"/>
    <property type="evidence" value="ECO:0007669"/>
    <property type="project" value="TreeGrafter"/>
</dbReference>
<name>A0A3B4UPD8_SERDU</name>
<feature type="disulfide bond" evidence="5">
    <location>
        <begin position="114"/>
        <end position="129"/>
    </location>
</feature>
<evidence type="ECO:0000256" key="7">
    <source>
        <dbReference type="SAM" id="Phobius"/>
    </source>
</evidence>
<feature type="signal peptide" evidence="8">
    <location>
        <begin position="1"/>
        <end position="20"/>
    </location>
</feature>
<dbReference type="GO" id="GO:0042129">
    <property type="term" value="P:regulation of T cell proliferation"/>
    <property type="evidence" value="ECO:0007669"/>
    <property type="project" value="TreeGrafter"/>
</dbReference>
<evidence type="ECO:0000256" key="3">
    <source>
        <dbReference type="ARBA" id="ARBA00023157"/>
    </source>
</evidence>
<dbReference type="GO" id="GO:0031643">
    <property type="term" value="P:positive regulation of myelination"/>
    <property type="evidence" value="ECO:0007669"/>
    <property type="project" value="TreeGrafter"/>
</dbReference>
<feature type="chain" id="PRO_5017464301" evidence="8">
    <location>
        <begin position="21"/>
        <end position="487"/>
    </location>
</feature>
<feature type="transmembrane region" description="Helical" evidence="7">
    <location>
        <begin position="260"/>
        <end position="285"/>
    </location>
</feature>
<evidence type="ECO:0000256" key="5">
    <source>
        <dbReference type="PROSITE-ProRule" id="PRU00206"/>
    </source>
</evidence>
<dbReference type="GeneID" id="111223963"/>
<feature type="compositionally biased region" description="Low complexity" evidence="6">
    <location>
        <begin position="407"/>
        <end position="418"/>
    </location>
</feature>
<dbReference type="GO" id="GO:0048714">
    <property type="term" value="P:positive regulation of oligodendrocyte differentiation"/>
    <property type="evidence" value="ECO:0007669"/>
    <property type="project" value="TreeGrafter"/>
</dbReference>
<dbReference type="PANTHER" id="PTHR47386:SF1">
    <property type="entry name" value="TUMOR NECROSIS FACTOR RECEPTOR SUPERFAMILY MEMBER 1B"/>
    <property type="match status" value="1"/>
</dbReference>
<dbReference type="STRING" id="41447.ENSSDUP00000020536"/>
<feature type="region of interest" description="Disordered" evidence="6">
    <location>
        <begin position="459"/>
        <end position="487"/>
    </location>
</feature>
<dbReference type="GO" id="GO:0043120">
    <property type="term" value="F:tumor necrosis factor binding"/>
    <property type="evidence" value="ECO:0007669"/>
    <property type="project" value="TreeGrafter"/>
</dbReference>
<feature type="disulfide bond" evidence="5">
    <location>
        <begin position="50"/>
        <end position="68"/>
    </location>
</feature>
<feature type="domain" description="TNFR-Cys" evidence="9">
    <location>
        <begin position="70"/>
        <end position="112"/>
    </location>
</feature>
<proteinExistence type="predicted"/>
<dbReference type="PROSITE" id="PS50050">
    <property type="entry name" value="TNFR_NGFR_2"/>
    <property type="match status" value="4"/>
</dbReference>
<dbReference type="GO" id="GO:0006955">
    <property type="term" value="P:immune response"/>
    <property type="evidence" value="ECO:0007669"/>
    <property type="project" value="InterPro"/>
</dbReference>
<feature type="compositionally biased region" description="Polar residues" evidence="6">
    <location>
        <begin position="475"/>
        <end position="487"/>
    </location>
</feature>
<accession>A0A3B4UPD8</accession>
<feature type="disulfide bond" evidence="5">
    <location>
        <begin position="71"/>
        <end position="86"/>
    </location>
</feature>
<dbReference type="GO" id="GO:0005031">
    <property type="term" value="F:tumor necrosis factor receptor activity"/>
    <property type="evidence" value="ECO:0007669"/>
    <property type="project" value="TreeGrafter"/>
</dbReference>
<dbReference type="GO" id="GO:0150079">
    <property type="term" value="P:negative regulation of neuroinflammatory response"/>
    <property type="evidence" value="ECO:0007669"/>
    <property type="project" value="TreeGrafter"/>
</dbReference>
<dbReference type="GO" id="GO:0008630">
    <property type="term" value="P:intrinsic apoptotic signaling pathway in response to DNA damage"/>
    <property type="evidence" value="ECO:0007669"/>
    <property type="project" value="TreeGrafter"/>
</dbReference>
<keyword evidence="1 8" id="KW-0732">Signal</keyword>
<feature type="domain" description="TNFR-Cys" evidence="9">
    <location>
        <begin position="30"/>
        <end position="68"/>
    </location>
</feature>
<dbReference type="InterPro" id="IPR051670">
    <property type="entry name" value="TNF_chemokine_rcpt-like"/>
</dbReference>
<evidence type="ECO:0000313" key="11">
    <source>
        <dbReference type="Proteomes" id="UP000261420"/>
    </source>
</evidence>
<feature type="repeat" description="TNFR-Cys" evidence="5">
    <location>
        <begin position="113"/>
        <end position="156"/>
    </location>
</feature>
<dbReference type="Gene3D" id="2.10.50.10">
    <property type="entry name" value="Tumor Necrosis Factor Receptor, subunit A, domain 2"/>
    <property type="match status" value="3"/>
</dbReference>
<dbReference type="Proteomes" id="UP000261420">
    <property type="component" value="Unplaced"/>
</dbReference>
<evidence type="ECO:0000256" key="6">
    <source>
        <dbReference type="SAM" id="MobiDB-lite"/>
    </source>
</evidence>
<reference evidence="10" key="2">
    <citation type="submission" date="2025-09" db="UniProtKB">
        <authorList>
            <consortium name="Ensembl"/>
        </authorList>
    </citation>
    <scope>IDENTIFICATION</scope>
</reference>
<dbReference type="SUPFAM" id="SSF57586">
    <property type="entry name" value="TNF receptor-like"/>
    <property type="match status" value="2"/>
</dbReference>
<organism evidence="10 11">
    <name type="scientific">Seriola dumerili</name>
    <name type="common">Greater amberjack</name>
    <name type="synonym">Caranx dumerili</name>
    <dbReference type="NCBI Taxonomy" id="41447"/>
    <lineage>
        <taxon>Eukaryota</taxon>
        <taxon>Metazoa</taxon>
        <taxon>Chordata</taxon>
        <taxon>Craniata</taxon>
        <taxon>Vertebrata</taxon>
        <taxon>Euteleostomi</taxon>
        <taxon>Actinopterygii</taxon>
        <taxon>Neopterygii</taxon>
        <taxon>Teleostei</taxon>
        <taxon>Neoteleostei</taxon>
        <taxon>Acanthomorphata</taxon>
        <taxon>Carangaria</taxon>
        <taxon>Carangiformes</taxon>
        <taxon>Carangidae</taxon>
        <taxon>Seriola</taxon>
    </lineage>
</organism>
<dbReference type="GO" id="GO:0002724">
    <property type="term" value="P:regulation of T cell cytokine production"/>
    <property type="evidence" value="ECO:0007669"/>
    <property type="project" value="TreeGrafter"/>
</dbReference>
<feature type="domain" description="TNFR-Cys" evidence="9">
    <location>
        <begin position="158"/>
        <end position="197"/>
    </location>
</feature>
<feature type="disulfide bond" evidence="5">
    <location>
        <begin position="31"/>
        <end position="46"/>
    </location>
</feature>
<keyword evidence="11" id="KW-1185">Reference proteome</keyword>
<evidence type="ECO:0000259" key="9">
    <source>
        <dbReference type="PROSITE" id="PS50050"/>
    </source>
</evidence>
<sequence length="487" mass="52670">MKEILVLLVLLSAQTAKVCSQPYTVDSDGNCRNSTREYMFDESNLCCKKCRPGERLIEDCTETTESVCAQCEPGQYMESWNFAQNCFSCEKCKSRNGVEYAQNCSSTTRARCKCMPGMYCVIGFNSPYCKECAKYIPCKVGHGVSVPGTANSNVRCEQCPVGTFSDTISLTDRCRPHTNCHGNAVVRKGNTTSDTLCEHQGVTTAQLPKTLKADDTGFVFVTASTMRSTFLAVSDSMLPVSKEVFNRSTKSPPPLTAPDITLVAVNAGVIGSILLFIIIILVCFYKHFWKKDTAEFPLKVDANGNCESGDKIIPGYLGETQLISLTVHSPEQQGLLGKGEACSDHSQCSNYTETLTRTDGCSSHDSIGPLQSTVALDDSCSALSEPMTLISNTEPVTPQPSLPAQHSSQPTSPQIISPVTTSPHVNVNITFHIGNGSGGTPSVIPTNLKEADCQLPFGEEEKSYSIPQQEDGKHSQMSVQDSGSYSV</sequence>
<feature type="disulfide bond" evidence="5">
    <location>
        <begin position="159"/>
        <end position="174"/>
    </location>
</feature>
<keyword evidence="7" id="KW-1133">Transmembrane helix</keyword>
<protein>
    <submittedName>
        <fullName evidence="10">Tumor necrosis factor receptor superfamily, member 1B</fullName>
    </submittedName>
</protein>
<evidence type="ECO:0000256" key="8">
    <source>
        <dbReference type="SAM" id="SignalP"/>
    </source>
</evidence>
<reference evidence="10" key="1">
    <citation type="submission" date="2025-08" db="UniProtKB">
        <authorList>
            <consortium name="Ensembl"/>
        </authorList>
    </citation>
    <scope>IDENTIFICATION</scope>
</reference>
<dbReference type="CDD" id="cd15835">
    <property type="entry name" value="TNFRSF1B_teleost"/>
    <property type="match status" value="1"/>
</dbReference>
<dbReference type="PROSITE" id="PS00652">
    <property type="entry name" value="TNFR_NGFR_1"/>
    <property type="match status" value="1"/>
</dbReference>
<feature type="disulfide bond" evidence="5">
    <location>
        <begin position="138"/>
        <end position="156"/>
    </location>
</feature>
<dbReference type="SMART" id="SM00208">
    <property type="entry name" value="TNFR"/>
    <property type="match status" value="4"/>
</dbReference>
<dbReference type="InterPro" id="IPR008063">
    <property type="entry name" value="Fas_rcpt"/>
</dbReference>
<keyword evidence="7" id="KW-0472">Membrane</keyword>
<dbReference type="PRINTS" id="PR01680">
    <property type="entry name" value="TNFACTORR6"/>
</dbReference>
<feature type="repeat" description="TNFR-Cys" evidence="5">
    <location>
        <begin position="70"/>
        <end position="112"/>
    </location>
</feature>
<dbReference type="KEGG" id="sdu:111223963"/>
<evidence type="ECO:0000256" key="4">
    <source>
        <dbReference type="ARBA" id="ARBA00023180"/>
    </source>
</evidence>
<dbReference type="GO" id="GO:0051044">
    <property type="term" value="P:positive regulation of membrane protein ectodomain proteolysis"/>
    <property type="evidence" value="ECO:0007669"/>
    <property type="project" value="TreeGrafter"/>
</dbReference>